<dbReference type="AlphaFoldDB" id="A0A819PRN2"/>
<sequence length="133" mass="16179">MSNELNESHVITLHALEEVHVRDELPNDIEMIFDDDEQQAFNINEQQYEIKNKLTRNQRKNRNKKLKRYFFKVVRHVYHKFTITDIKRILINMNIHYLNFNVIGHTLFLGLKNKATRERVDNLLHDEMFTKEQ</sequence>
<dbReference type="EMBL" id="CAJOAX010007600">
    <property type="protein sequence ID" value="CAF4013531.1"/>
    <property type="molecule type" value="Genomic_DNA"/>
</dbReference>
<dbReference type="EMBL" id="CAJOBE010007060">
    <property type="protein sequence ID" value="CAF4025551.1"/>
    <property type="molecule type" value="Genomic_DNA"/>
</dbReference>
<name>A0A819PRN2_9BILA</name>
<dbReference type="Proteomes" id="UP000663823">
    <property type="component" value="Unassembled WGS sequence"/>
</dbReference>
<dbReference type="Proteomes" id="UP000663874">
    <property type="component" value="Unassembled WGS sequence"/>
</dbReference>
<dbReference type="EMBL" id="CAJNOO010001251">
    <property type="protein sequence ID" value="CAF1122281.1"/>
    <property type="molecule type" value="Genomic_DNA"/>
</dbReference>
<accession>A0A819PRN2</accession>
<reference evidence="2" key="1">
    <citation type="submission" date="2021-02" db="EMBL/GenBank/DDBJ databases">
        <authorList>
            <person name="Nowell W R."/>
        </authorList>
    </citation>
    <scope>NUCLEOTIDE SEQUENCE</scope>
</reference>
<evidence type="ECO:0000313" key="1">
    <source>
        <dbReference type="EMBL" id="CAF1122281.1"/>
    </source>
</evidence>
<proteinExistence type="predicted"/>
<evidence type="ECO:0000313" key="4">
    <source>
        <dbReference type="Proteomes" id="UP000663823"/>
    </source>
</evidence>
<gene>
    <name evidence="3" type="ORF">FNK824_LOCUS27331</name>
    <name evidence="2" type="ORF">OTI717_LOCUS29688</name>
    <name evidence="1" type="ORF">RFH988_LOCUS20417</name>
</gene>
<dbReference type="Proteomes" id="UP000663882">
    <property type="component" value="Unassembled WGS sequence"/>
</dbReference>
<comment type="caution">
    <text evidence="2">The sequence shown here is derived from an EMBL/GenBank/DDBJ whole genome shotgun (WGS) entry which is preliminary data.</text>
</comment>
<organism evidence="2 4">
    <name type="scientific">Rotaria sordida</name>
    <dbReference type="NCBI Taxonomy" id="392033"/>
    <lineage>
        <taxon>Eukaryota</taxon>
        <taxon>Metazoa</taxon>
        <taxon>Spiralia</taxon>
        <taxon>Gnathifera</taxon>
        <taxon>Rotifera</taxon>
        <taxon>Eurotatoria</taxon>
        <taxon>Bdelloidea</taxon>
        <taxon>Philodinida</taxon>
        <taxon>Philodinidae</taxon>
        <taxon>Rotaria</taxon>
    </lineage>
</organism>
<dbReference type="OrthoDB" id="10052460at2759"/>
<evidence type="ECO:0000313" key="2">
    <source>
        <dbReference type="EMBL" id="CAF4013531.1"/>
    </source>
</evidence>
<protein>
    <submittedName>
        <fullName evidence="2">Uncharacterized protein</fullName>
    </submittedName>
</protein>
<evidence type="ECO:0000313" key="3">
    <source>
        <dbReference type="EMBL" id="CAF4025551.1"/>
    </source>
</evidence>